<gene>
    <name evidence="1" type="ORF">E0W69_009205</name>
</gene>
<dbReference type="AlphaFoldDB" id="A0A5P2G4S6"/>
<reference evidence="1 2" key="1">
    <citation type="submission" date="2019-09" db="EMBL/GenBank/DDBJ databases">
        <title>Complete genome sequence of Arachidicoccus sp. B3-10 isolated from apple orchard soil.</title>
        <authorList>
            <person name="Kim H.S."/>
            <person name="Han K.-I."/>
            <person name="Suh M.K."/>
            <person name="Lee K.C."/>
            <person name="Eom M.K."/>
            <person name="Kim J.-S."/>
            <person name="Kang S.W."/>
            <person name="Sin Y."/>
            <person name="Lee J.-S."/>
        </authorList>
    </citation>
    <scope>NUCLEOTIDE SEQUENCE [LARGE SCALE GENOMIC DNA]</scope>
    <source>
        <strain evidence="1 2">B3-10</strain>
    </source>
</reference>
<protein>
    <submittedName>
        <fullName evidence="1">Uncharacterized protein</fullName>
    </submittedName>
</protein>
<organism evidence="1 2">
    <name type="scientific">Rhizosphaericola mali</name>
    <dbReference type="NCBI Taxonomy" id="2545455"/>
    <lineage>
        <taxon>Bacteria</taxon>
        <taxon>Pseudomonadati</taxon>
        <taxon>Bacteroidota</taxon>
        <taxon>Chitinophagia</taxon>
        <taxon>Chitinophagales</taxon>
        <taxon>Chitinophagaceae</taxon>
        <taxon>Rhizosphaericola</taxon>
    </lineage>
</organism>
<evidence type="ECO:0000313" key="2">
    <source>
        <dbReference type="Proteomes" id="UP000292424"/>
    </source>
</evidence>
<evidence type="ECO:0000313" key="1">
    <source>
        <dbReference type="EMBL" id="QES88822.1"/>
    </source>
</evidence>
<proteinExistence type="predicted"/>
<keyword evidence="2" id="KW-1185">Reference proteome</keyword>
<dbReference type="EMBL" id="CP044016">
    <property type="protein sequence ID" value="QES88822.1"/>
    <property type="molecule type" value="Genomic_DNA"/>
</dbReference>
<name>A0A5P2G4S6_9BACT</name>
<dbReference type="Proteomes" id="UP000292424">
    <property type="component" value="Chromosome"/>
</dbReference>
<sequence length="77" mass="8566">MITITTTQAKKLQTYLKGMEDHLAMANSFKEKAGLLIEEIGGLYPRPSKGKRDEVVSNALAKRQSAFKKKLQKGTNN</sequence>
<accession>A0A5P2G4S6</accession>
<dbReference type="KEGG" id="arac:E0W69_009205"/>
<dbReference type="RefSeq" id="WP_131329770.1">
    <property type="nucleotide sequence ID" value="NZ_CP044016.1"/>
</dbReference>